<dbReference type="SUPFAM" id="SSF53756">
    <property type="entry name" value="UDP-Glycosyltransferase/glycogen phosphorylase"/>
    <property type="match status" value="1"/>
</dbReference>
<dbReference type="RefSeq" id="WP_147703865.1">
    <property type="nucleotide sequence ID" value="NZ_VDUY01000003.1"/>
</dbReference>
<reference evidence="3 4" key="1">
    <citation type="submission" date="2019-06" db="EMBL/GenBank/DDBJ databases">
        <title>Quisquiliibacterium sp. nov., isolated from a maize field.</title>
        <authorList>
            <person name="Lin S.-Y."/>
            <person name="Tsai C.-F."/>
            <person name="Young C.-C."/>
        </authorList>
    </citation>
    <scope>NUCLEOTIDE SEQUENCE [LARGE SCALE GENOMIC DNA]</scope>
    <source>
        <strain evidence="3 4">CC-CFT501</strain>
    </source>
</reference>
<dbReference type="Pfam" id="PF13439">
    <property type="entry name" value="Glyco_transf_4"/>
    <property type="match status" value="1"/>
</dbReference>
<accession>A0A5C8NXW0</accession>
<dbReference type="Proteomes" id="UP000321548">
    <property type="component" value="Unassembled WGS sequence"/>
</dbReference>
<proteinExistence type="predicted"/>
<dbReference type="EMBL" id="VDUY01000003">
    <property type="protein sequence ID" value="TXL65951.1"/>
    <property type="molecule type" value="Genomic_DNA"/>
</dbReference>
<dbReference type="InterPro" id="IPR028098">
    <property type="entry name" value="Glyco_trans_4-like_N"/>
</dbReference>
<keyword evidence="1 3" id="KW-0808">Transferase</keyword>
<comment type="caution">
    <text evidence="3">The sequence shown here is derived from an EMBL/GenBank/DDBJ whole genome shotgun (WGS) entry which is preliminary data.</text>
</comment>
<protein>
    <submittedName>
        <fullName evidence="3">Glycosyltransferase</fullName>
    </submittedName>
</protein>
<evidence type="ECO:0000313" key="4">
    <source>
        <dbReference type="Proteomes" id="UP000321548"/>
    </source>
</evidence>
<gene>
    <name evidence="3" type="ORF">FHP08_07675</name>
</gene>
<dbReference type="GO" id="GO:0009103">
    <property type="term" value="P:lipopolysaccharide biosynthetic process"/>
    <property type="evidence" value="ECO:0007669"/>
    <property type="project" value="TreeGrafter"/>
</dbReference>
<dbReference type="PANTHER" id="PTHR46401">
    <property type="entry name" value="GLYCOSYLTRANSFERASE WBBK-RELATED"/>
    <property type="match status" value="1"/>
</dbReference>
<organism evidence="3 4">
    <name type="scientific">Zeimonas arvi</name>
    <dbReference type="NCBI Taxonomy" id="2498847"/>
    <lineage>
        <taxon>Bacteria</taxon>
        <taxon>Pseudomonadati</taxon>
        <taxon>Pseudomonadota</taxon>
        <taxon>Betaproteobacteria</taxon>
        <taxon>Burkholderiales</taxon>
        <taxon>Burkholderiaceae</taxon>
        <taxon>Zeimonas</taxon>
    </lineage>
</organism>
<dbReference type="Pfam" id="PF13692">
    <property type="entry name" value="Glyco_trans_1_4"/>
    <property type="match status" value="1"/>
</dbReference>
<evidence type="ECO:0000259" key="2">
    <source>
        <dbReference type="Pfam" id="PF13439"/>
    </source>
</evidence>
<evidence type="ECO:0000313" key="3">
    <source>
        <dbReference type="EMBL" id="TXL65951.1"/>
    </source>
</evidence>
<dbReference type="PANTHER" id="PTHR46401:SF2">
    <property type="entry name" value="GLYCOSYLTRANSFERASE WBBK-RELATED"/>
    <property type="match status" value="1"/>
</dbReference>
<feature type="domain" description="Glycosyltransferase subfamily 4-like N-terminal" evidence="2">
    <location>
        <begin position="88"/>
        <end position="159"/>
    </location>
</feature>
<dbReference type="Gene3D" id="3.40.50.2000">
    <property type="entry name" value="Glycogen Phosphorylase B"/>
    <property type="match status" value="2"/>
</dbReference>
<sequence>MKIGFLYGQSVSRATSGGSVHGFQLSRRLHELGNDLCSFYVGEDFDPLVRHYRGRQIFSFLRDLGCIYLRVEWAGGPERFSPIKLLSIRKIPVVWELNGTSIELLYSGRTASTVRNVNLRLRKLAPFADAAIAVSQEIADYAASTLGLKNVHVVPNGSDPLLFRPSESRMANGRGPLSVAWVGTTAAGWHDIDSMLQCARILAQKMSPVVIHIFGDPTHLPKGLPSNVIARGVVPYAQLGSELGKLDAGIHIFRADLRGQVEGSPLKIFDYMASGLAVITQPEGQRRDIIHRWTAGIPTTGTPEDLARAISILESNRQWCHELGQNGRNAVVSFYNWDRAARQTNALLRSLTTDPRDK</sequence>
<name>A0A5C8NXW0_9BURK</name>
<keyword evidence="4" id="KW-1185">Reference proteome</keyword>
<evidence type="ECO:0000256" key="1">
    <source>
        <dbReference type="ARBA" id="ARBA00022679"/>
    </source>
</evidence>
<dbReference type="AlphaFoldDB" id="A0A5C8NXW0"/>
<dbReference type="GO" id="GO:0016757">
    <property type="term" value="F:glycosyltransferase activity"/>
    <property type="evidence" value="ECO:0007669"/>
    <property type="project" value="UniProtKB-ARBA"/>
</dbReference>
<dbReference type="OrthoDB" id="9815351at2"/>